<protein>
    <submittedName>
        <fullName evidence="1">Metallopeptidase family protein</fullName>
    </submittedName>
</protein>
<dbReference type="EMBL" id="JACBNQ010000018">
    <property type="protein sequence ID" value="NYB75203.1"/>
    <property type="molecule type" value="Genomic_DNA"/>
</dbReference>
<keyword evidence="2" id="KW-1185">Reference proteome</keyword>
<dbReference type="Proteomes" id="UP000611629">
    <property type="component" value="Unassembled WGS sequence"/>
</dbReference>
<gene>
    <name evidence="1" type="ORF">HZF24_13725</name>
</gene>
<sequence>MITINEVQEILDEIAEEFPSELYKDLNGGIILLPQIKLHKKSVDDDLYVMGEYRNEKISGRYIVVYYGSVENLYGNYSRSRLKNKLRAIVKHEFVHHFESLAGEKHLEIEDEHQLQDYLRGKQKKNDGK</sequence>
<dbReference type="Gene3D" id="3.30.2010.20">
    <property type="match status" value="1"/>
</dbReference>
<evidence type="ECO:0000313" key="1">
    <source>
        <dbReference type="EMBL" id="NYB75203.1"/>
    </source>
</evidence>
<dbReference type="AlphaFoldDB" id="A0A974GX66"/>
<accession>A0A974GX66</accession>
<organism evidence="1 2">
    <name type="scientific">Sedimentibacter hydroxybenzoicus DSM 7310</name>
    <dbReference type="NCBI Taxonomy" id="1123245"/>
    <lineage>
        <taxon>Bacteria</taxon>
        <taxon>Bacillati</taxon>
        <taxon>Bacillota</taxon>
        <taxon>Tissierellia</taxon>
        <taxon>Sedimentibacter</taxon>
    </lineage>
</organism>
<dbReference type="InterPro" id="IPR038555">
    <property type="entry name" value="Zincin_1_sf"/>
</dbReference>
<dbReference type="SUPFAM" id="SSF55486">
    <property type="entry name" value="Metalloproteases ('zincins'), catalytic domain"/>
    <property type="match status" value="1"/>
</dbReference>
<name>A0A974GX66_SEDHY</name>
<dbReference type="CDD" id="cd12953">
    <property type="entry name" value="MMP_TTHA0227"/>
    <property type="match status" value="1"/>
</dbReference>
<dbReference type="RefSeq" id="WP_179238909.1">
    <property type="nucleotide sequence ID" value="NZ_JACBNQ010000018.1"/>
</dbReference>
<comment type="caution">
    <text evidence="1">The sequence shown here is derived from an EMBL/GenBank/DDBJ whole genome shotgun (WGS) entry which is preliminary data.</text>
</comment>
<reference evidence="1" key="1">
    <citation type="submission" date="2020-07" db="EMBL/GenBank/DDBJ databases">
        <title>Genomic analysis of a strain of Sedimentibacter Hydroxybenzoicus DSM7310.</title>
        <authorList>
            <person name="Ma S."/>
        </authorList>
    </citation>
    <scope>NUCLEOTIDE SEQUENCE</scope>
    <source>
        <strain evidence="1">DSM 7310</strain>
    </source>
</reference>
<proteinExistence type="predicted"/>
<evidence type="ECO:0000313" key="2">
    <source>
        <dbReference type="Proteomes" id="UP000611629"/>
    </source>
</evidence>